<name>A0ABX0Y2T7_9ACTN</name>
<dbReference type="NCBIfam" id="TIGR02611">
    <property type="entry name" value="TIGR02611 family protein"/>
    <property type="match status" value="1"/>
</dbReference>
<dbReference type="RefSeq" id="WP_167927605.1">
    <property type="nucleotide sequence ID" value="NZ_JAATVY010000021.1"/>
</dbReference>
<keyword evidence="3" id="KW-1185">Reference proteome</keyword>
<dbReference type="InterPro" id="IPR013434">
    <property type="entry name" value="CHP02611"/>
</dbReference>
<feature type="transmembrane region" description="Helical" evidence="1">
    <location>
        <begin position="67"/>
        <end position="87"/>
    </location>
</feature>
<dbReference type="Proteomes" id="UP000722989">
    <property type="component" value="Unassembled WGS sequence"/>
</dbReference>
<comment type="caution">
    <text evidence="2">The sequence shown here is derived from an EMBL/GenBank/DDBJ whole genome shotgun (WGS) entry which is preliminary data.</text>
</comment>
<sequence length="153" mass="16692">MEGSDSDERPGSRTPPIKGPLAARIAPIRSWFHSRPGGPALFRALIAVTGVVLVAVGLLLVPLPGPGWLIVLAGITVWAIEFAWARHLLRFTTGQLRRWNDWQRDQHWLVRVAVLLSLAALTLAALWLSVKHGLRVMSIKGTFSGRVGVGPVE</sequence>
<keyword evidence="1" id="KW-0812">Transmembrane</keyword>
<protein>
    <submittedName>
        <fullName evidence="2">TIGR02611 family protein</fullName>
    </submittedName>
</protein>
<keyword evidence="1" id="KW-1133">Transmembrane helix</keyword>
<evidence type="ECO:0000313" key="2">
    <source>
        <dbReference type="EMBL" id="NJC72692.1"/>
    </source>
</evidence>
<accession>A0ABX0Y2T7</accession>
<dbReference type="Pfam" id="PF09656">
    <property type="entry name" value="PGPGW"/>
    <property type="match status" value="1"/>
</dbReference>
<dbReference type="EMBL" id="JAATVY010000021">
    <property type="protein sequence ID" value="NJC72692.1"/>
    <property type="molecule type" value="Genomic_DNA"/>
</dbReference>
<dbReference type="InterPro" id="IPR019099">
    <property type="entry name" value="Uncharacterised_PGPGW_TM"/>
</dbReference>
<keyword evidence="1" id="KW-0472">Membrane</keyword>
<evidence type="ECO:0000313" key="3">
    <source>
        <dbReference type="Proteomes" id="UP000722989"/>
    </source>
</evidence>
<gene>
    <name evidence="2" type="ORF">HC031_23665</name>
</gene>
<organism evidence="2 3">
    <name type="scientific">Planosporangium thailandense</name>
    <dbReference type="NCBI Taxonomy" id="765197"/>
    <lineage>
        <taxon>Bacteria</taxon>
        <taxon>Bacillati</taxon>
        <taxon>Actinomycetota</taxon>
        <taxon>Actinomycetes</taxon>
        <taxon>Micromonosporales</taxon>
        <taxon>Micromonosporaceae</taxon>
        <taxon>Planosporangium</taxon>
    </lineage>
</organism>
<proteinExistence type="predicted"/>
<evidence type="ECO:0000256" key="1">
    <source>
        <dbReference type="SAM" id="Phobius"/>
    </source>
</evidence>
<feature type="transmembrane region" description="Helical" evidence="1">
    <location>
        <begin position="108"/>
        <end position="128"/>
    </location>
</feature>
<reference evidence="2 3" key="1">
    <citation type="submission" date="2020-03" db="EMBL/GenBank/DDBJ databases">
        <title>WGS of the type strain of Planosporangium spp.</title>
        <authorList>
            <person name="Thawai C."/>
        </authorList>
    </citation>
    <scope>NUCLEOTIDE SEQUENCE [LARGE SCALE GENOMIC DNA]</scope>
    <source>
        <strain evidence="2 3">TBRC 5610</strain>
    </source>
</reference>
<feature type="transmembrane region" description="Helical" evidence="1">
    <location>
        <begin position="40"/>
        <end position="61"/>
    </location>
</feature>